<dbReference type="InterPro" id="IPR003829">
    <property type="entry name" value="Pirin_N_dom"/>
</dbReference>
<feature type="region of interest" description="Disordered" evidence="3">
    <location>
        <begin position="1"/>
        <end position="24"/>
    </location>
</feature>
<evidence type="ECO:0000256" key="2">
    <source>
        <dbReference type="RuleBase" id="RU003457"/>
    </source>
</evidence>
<sequence>MTNLEISPQQEVCPPASAEGSPGPCLQLWPEREVPLGGVRAMNVQRTLPQRGLPTIGAWCFLDSFGPDRTAMSVLPHPHIGLQTVTWPLAGHIRHRDSVGSDVVVRPGELNIMTAGHGVSHSEFAVLPPAGGELPLQRGLQLWVALPDGERHRGPAFEQHRELPKASGAGFTATVMVGELAGVTSPATMYSPIVGADVSCEGAAVLPLHADFEHGILVLDGGLTLDGQELRPGPLGYLGTGREELRLQALPGTRFLLIGGEPFEEELLMWWNFVGRTHDEVEQAREDWEAQAELSVADAQSARYGLVPGHGPDAGAEAGRIPAPPLPAVRLTPRKRAV</sequence>
<evidence type="ECO:0000259" key="5">
    <source>
        <dbReference type="Pfam" id="PF05726"/>
    </source>
</evidence>
<dbReference type="InterPro" id="IPR012093">
    <property type="entry name" value="Pirin"/>
</dbReference>
<dbReference type="InterPro" id="IPR008778">
    <property type="entry name" value="Pirin_C_dom"/>
</dbReference>
<reference evidence="6 7" key="1">
    <citation type="submission" date="2019-03" db="EMBL/GenBank/DDBJ databases">
        <title>Genome Sequencing and Assembly of Various Microbes Isolated from Partially Reclaimed Soil and Acid Mine Drainage (AMD) Site.</title>
        <authorList>
            <person name="Steinbock B."/>
            <person name="Bechtold R."/>
            <person name="Sevigny J.L."/>
            <person name="Thomas D."/>
            <person name="Cuthill L.R."/>
            <person name="Aveiro Johannsen E.J."/>
            <person name="Thomas K."/>
            <person name="Ghosh A."/>
        </authorList>
    </citation>
    <scope>NUCLEOTIDE SEQUENCE [LARGE SCALE GENOMIC DNA]</scope>
    <source>
        <strain evidence="6 7">S-A1</strain>
    </source>
</reference>
<dbReference type="Proteomes" id="UP000294621">
    <property type="component" value="Unassembled WGS sequence"/>
</dbReference>
<dbReference type="CDD" id="cd02247">
    <property type="entry name" value="cupin_pirin_C"/>
    <property type="match status" value="1"/>
</dbReference>
<accession>A0A4R5Y9H5</accession>
<dbReference type="PANTHER" id="PTHR13903:SF8">
    <property type="entry name" value="PIRIN"/>
    <property type="match status" value="1"/>
</dbReference>
<evidence type="ECO:0000256" key="3">
    <source>
        <dbReference type="SAM" id="MobiDB-lite"/>
    </source>
</evidence>
<organism evidence="6 7">
    <name type="scientific">Arthrobacter nitrophenolicus</name>
    <dbReference type="NCBI Taxonomy" id="683150"/>
    <lineage>
        <taxon>Bacteria</taxon>
        <taxon>Bacillati</taxon>
        <taxon>Actinomycetota</taxon>
        <taxon>Actinomycetes</taxon>
        <taxon>Micrococcales</taxon>
        <taxon>Micrococcaceae</taxon>
        <taxon>Arthrobacter</taxon>
    </lineage>
</organism>
<protein>
    <submittedName>
        <fullName evidence="6">Pirin family protein</fullName>
    </submittedName>
</protein>
<evidence type="ECO:0000313" key="7">
    <source>
        <dbReference type="Proteomes" id="UP000294621"/>
    </source>
</evidence>
<dbReference type="InterPro" id="IPR011051">
    <property type="entry name" value="RmlC_Cupin_sf"/>
</dbReference>
<dbReference type="EMBL" id="SMZQ01000001">
    <property type="protein sequence ID" value="TDL41450.1"/>
    <property type="molecule type" value="Genomic_DNA"/>
</dbReference>
<proteinExistence type="inferred from homology"/>
<dbReference type="RefSeq" id="WP_133345953.1">
    <property type="nucleotide sequence ID" value="NZ_SMZQ01000001.1"/>
</dbReference>
<dbReference type="Gene3D" id="2.60.120.10">
    <property type="entry name" value="Jelly Rolls"/>
    <property type="match status" value="2"/>
</dbReference>
<feature type="domain" description="Pirin N-terminal" evidence="4">
    <location>
        <begin position="43"/>
        <end position="144"/>
    </location>
</feature>
<dbReference type="InterPro" id="IPR014710">
    <property type="entry name" value="RmlC-like_jellyroll"/>
</dbReference>
<feature type="domain" description="Pirin C-terminal" evidence="5">
    <location>
        <begin position="204"/>
        <end position="290"/>
    </location>
</feature>
<dbReference type="OrthoDB" id="9780903at2"/>
<name>A0A4R5Y9H5_9MICC</name>
<dbReference type="SUPFAM" id="SSF51182">
    <property type="entry name" value="RmlC-like cupins"/>
    <property type="match status" value="1"/>
</dbReference>
<feature type="region of interest" description="Disordered" evidence="3">
    <location>
        <begin position="309"/>
        <end position="338"/>
    </location>
</feature>
<dbReference type="Pfam" id="PF05726">
    <property type="entry name" value="Pirin_C"/>
    <property type="match status" value="1"/>
</dbReference>
<evidence type="ECO:0000259" key="4">
    <source>
        <dbReference type="Pfam" id="PF02678"/>
    </source>
</evidence>
<dbReference type="PANTHER" id="PTHR13903">
    <property type="entry name" value="PIRIN-RELATED"/>
    <property type="match status" value="1"/>
</dbReference>
<feature type="compositionally biased region" description="Polar residues" evidence="3">
    <location>
        <begin position="1"/>
        <end position="10"/>
    </location>
</feature>
<comment type="similarity">
    <text evidence="1 2">Belongs to the pirin family.</text>
</comment>
<gene>
    <name evidence="6" type="ORF">E2R57_01965</name>
</gene>
<dbReference type="Pfam" id="PF02678">
    <property type="entry name" value="Pirin"/>
    <property type="match status" value="1"/>
</dbReference>
<evidence type="ECO:0000256" key="1">
    <source>
        <dbReference type="ARBA" id="ARBA00008416"/>
    </source>
</evidence>
<dbReference type="AlphaFoldDB" id="A0A4R5Y9H5"/>
<evidence type="ECO:0000313" key="6">
    <source>
        <dbReference type="EMBL" id="TDL41450.1"/>
    </source>
</evidence>
<comment type="caution">
    <text evidence="6">The sequence shown here is derived from an EMBL/GenBank/DDBJ whole genome shotgun (WGS) entry which is preliminary data.</text>
</comment>